<keyword evidence="1" id="KW-0812">Transmembrane</keyword>
<accession>A0A495D3V6</accession>
<gene>
    <name evidence="3" type="ORF">C7435_1918</name>
</gene>
<dbReference type="Proteomes" id="UP000273675">
    <property type="component" value="Unassembled WGS sequence"/>
</dbReference>
<dbReference type="InterPro" id="IPR007301">
    <property type="entry name" value="DoxD"/>
</dbReference>
<name>A0A495D3V6_9PROT</name>
<protein>
    <submittedName>
        <fullName evidence="3">Putative oxidoreductase</fullName>
    </submittedName>
</protein>
<keyword evidence="1" id="KW-1133">Transmembrane helix</keyword>
<evidence type="ECO:0000259" key="2">
    <source>
        <dbReference type="Pfam" id="PF04173"/>
    </source>
</evidence>
<dbReference type="OrthoDB" id="7631032at2"/>
<feature type="transmembrane region" description="Helical" evidence="1">
    <location>
        <begin position="76"/>
        <end position="103"/>
    </location>
</feature>
<evidence type="ECO:0000256" key="1">
    <source>
        <dbReference type="SAM" id="Phobius"/>
    </source>
</evidence>
<dbReference type="Pfam" id="PF04173">
    <property type="entry name" value="DoxD"/>
    <property type="match status" value="1"/>
</dbReference>
<comment type="caution">
    <text evidence="3">The sequence shown here is derived from an EMBL/GenBank/DDBJ whole genome shotgun (WGS) entry which is preliminary data.</text>
</comment>
<dbReference type="RefSeq" id="WP_121211130.1">
    <property type="nucleotide sequence ID" value="NZ_RBIM01000004.1"/>
</dbReference>
<sequence>MDTNEPSARAERFLPDWIVGGVVRASLIPGLWSWGRANADVWPGVMPDTIAAASVWNIPLISAAQTAQIAVWGAQLIAFLLLVGFLTRLVGLVLLVACAIYAFWIMPEAWTSVVVFAASGFYLFARGGGAVSIDGAIVATLR</sequence>
<feature type="domain" description="TQO small subunit DoxD" evidence="2">
    <location>
        <begin position="76"/>
        <end position="138"/>
    </location>
</feature>
<reference evidence="3 4" key="1">
    <citation type="submission" date="2018-10" db="EMBL/GenBank/DDBJ databases">
        <title>Genomic Encyclopedia of Type Strains, Phase IV (KMG-IV): sequencing the most valuable type-strain genomes for metagenomic binning, comparative biology and taxonomic classification.</title>
        <authorList>
            <person name="Goeker M."/>
        </authorList>
    </citation>
    <scope>NUCLEOTIDE SEQUENCE [LARGE SCALE GENOMIC DNA]</scope>
    <source>
        <strain evidence="3 4">DSM 4734</strain>
    </source>
</reference>
<organism evidence="3 4">
    <name type="scientific">Maricaulis maris</name>
    <dbReference type="NCBI Taxonomy" id="74318"/>
    <lineage>
        <taxon>Bacteria</taxon>
        <taxon>Pseudomonadati</taxon>
        <taxon>Pseudomonadota</taxon>
        <taxon>Alphaproteobacteria</taxon>
        <taxon>Maricaulales</taxon>
        <taxon>Maricaulaceae</taxon>
        <taxon>Maricaulis</taxon>
    </lineage>
</organism>
<feature type="transmembrane region" description="Helical" evidence="1">
    <location>
        <begin position="109"/>
        <end position="125"/>
    </location>
</feature>
<evidence type="ECO:0000313" key="3">
    <source>
        <dbReference type="EMBL" id="RKQ96586.1"/>
    </source>
</evidence>
<dbReference type="EMBL" id="RBIM01000004">
    <property type="protein sequence ID" value="RKQ96586.1"/>
    <property type="molecule type" value="Genomic_DNA"/>
</dbReference>
<evidence type="ECO:0000313" key="4">
    <source>
        <dbReference type="Proteomes" id="UP000273675"/>
    </source>
</evidence>
<dbReference type="AlphaFoldDB" id="A0A495D3V6"/>
<keyword evidence="1" id="KW-0472">Membrane</keyword>
<proteinExistence type="predicted"/>